<dbReference type="InterPro" id="IPR044810">
    <property type="entry name" value="WRKY_plant"/>
</dbReference>
<reference evidence="8" key="1">
    <citation type="journal article" date="2022" name="Cell">
        <title>Repeat-based holocentromeres influence genome architecture and karyotype evolution.</title>
        <authorList>
            <person name="Hofstatter P.G."/>
            <person name="Thangavel G."/>
            <person name="Lux T."/>
            <person name="Neumann P."/>
            <person name="Vondrak T."/>
            <person name="Novak P."/>
            <person name="Zhang M."/>
            <person name="Costa L."/>
            <person name="Castellani M."/>
            <person name="Scott A."/>
            <person name="Toegelov H."/>
            <person name="Fuchs J."/>
            <person name="Mata-Sucre Y."/>
            <person name="Dias Y."/>
            <person name="Vanzela A.L.L."/>
            <person name="Huettel B."/>
            <person name="Almeida C.C.S."/>
            <person name="Simkova H."/>
            <person name="Souza G."/>
            <person name="Pedrosa-Harand A."/>
            <person name="Macas J."/>
            <person name="Mayer K.F.X."/>
            <person name="Houben A."/>
            <person name="Marques A."/>
        </authorList>
    </citation>
    <scope>NUCLEOTIDE SEQUENCE</scope>
    <source>
        <strain evidence="8">RhyBre1mFocal</strain>
    </source>
</reference>
<feature type="region of interest" description="Disordered" evidence="6">
    <location>
        <begin position="89"/>
        <end position="120"/>
    </location>
</feature>
<dbReference type="GO" id="GO:0003700">
    <property type="term" value="F:DNA-binding transcription factor activity"/>
    <property type="evidence" value="ECO:0007669"/>
    <property type="project" value="InterPro"/>
</dbReference>
<evidence type="ECO:0000313" key="8">
    <source>
        <dbReference type="EMBL" id="KAJ1688848.1"/>
    </source>
</evidence>
<evidence type="ECO:0000256" key="4">
    <source>
        <dbReference type="ARBA" id="ARBA00023163"/>
    </source>
</evidence>
<protein>
    <recommendedName>
        <fullName evidence="7">WRKY domain-containing protein</fullName>
    </recommendedName>
</protein>
<keyword evidence="2" id="KW-0805">Transcription regulation</keyword>
<dbReference type="SUPFAM" id="SSF118290">
    <property type="entry name" value="WRKY DNA-binding domain"/>
    <property type="match status" value="1"/>
</dbReference>
<dbReference type="EMBL" id="JAMQYH010000004">
    <property type="protein sequence ID" value="KAJ1688848.1"/>
    <property type="molecule type" value="Genomic_DNA"/>
</dbReference>
<dbReference type="InterPro" id="IPR003657">
    <property type="entry name" value="WRKY_dom"/>
</dbReference>
<keyword evidence="4" id="KW-0804">Transcription</keyword>
<keyword evidence="3" id="KW-0238">DNA-binding</keyword>
<evidence type="ECO:0000256" key="2">
    <source>
        <dbReference type="ARBA" id="ARBA00023015"/>
    </source>
</evidence>
<evidence type="ECO:0000256" key="1">
    <source>
        <dbReference type="ARBA" id="ARBA00004123"/>
    </source>
</evidence>
<dbReference type="InterPro" id="IPR036576">
    <property type="entry name" value="WRKY_dom_sf"/>
</dbReference>
<feature type="domain" description="WRKY" evidence="7">
    <location>
        <begin position="131"/>
        <end position="194"/>
    </location>
</feature>
<keyword evidence="9" id="KW-1185">Reference proteome</keyword>
<evidence type="ECO:0000313" key="9">
    <source>
        <dbReference type="Proteomes" id="UP001151287"/>
    </source>
</evidence>
<organism evidence="8 9">
    <name type="scientific">Rhynchospora breviuscula</name>
    <dbReference type="NCBI Taxonomy" id="2022672"/>
    <lineage>
        <taxon>Eukaryota</taxon>
        <taxon>Viridiplantae</taxon>
        <taxon>Streptophyta</taxon>
        <taxon>Embryophyta</taxon>
        <taxon>Tracheophyta</taxon>
        <taxon>Spermatophyta</taxon>
        <taxon>Magnoliopsida</taxon>
        <taxon>Liliopsida</taxon>
        <taxon>Poales</taxon>
        <taxon>Cyperaceae</taxon>
        <taxon>Cyperoideae</taxon>
        <taxon>Rhynchosporeae</taxon>
        <taxon>Rhynchospora</taxon>
    </lineage>
</organism>
<dbReference type="GO" id="GO:0005634">
    <property type="term" value="C:nucleus"/>
    <property type="evidence" value="ECO:0007669"/>
    <property type="project" value="UniProtKB-SubCell"/>
</dbReference>
<dbReference type="Proteomes" id="UP001151287">
    <property type="component" value="Unassembled WGS sequence"/>
</dbReference>
<dbReference type="OrthoDB" id="692077at2759"/>
<dbReference type="Pfam" id="PF03106">
    <property type="entry name" value="WRKY"/>
    <property type="match status" value="1"/>
</dbReference>
<dbReference type="GO" id="GO:0043565">
    <property type="term" value="F:sequence-specific DNA binding"/>
    <property type="evidence" value="ECO:0007669"/>
    <property type="project" value="InterPro"/>
</dbReference>
<evidence type="ECO:0000256" key="6">
    <source>
        <dbReference type="SAM" id="MobiDB-lite"/>
    </source>
</evidence>
<dbReference type="PROSITE" id="PS50811">
    <property type="entry name" value="WRKY"/>
    <property type="match status" value="1"/>
</dbReference>
<feature type="compositionally biased region" description="Polar residues" evidence="6">
    <location>
        <begin position="90"/>
        <end position="107"/>
    </location>
</feature>
<comment type="caution">
    <text evidence="8">The sequence shown here is derived from an EMBL/GenBank/DDBJ whole genome shotgun (WGS) entry which is preliminary data.</text>
</comment>
<evidence type="ECO:0000256" key="3">
    <source>
        <dbReference type="ARBA" id="ARBA00023125"/>
    </source>
</evidence>
<evidence type="ECO:0000256" key="5">
    <source>
        <dbReference type="ARBA" id="ARBA00023242"/>
    </source>
</evidence>
<sequence length="275" mass="31077">MSSMPMRNLNRDQEAAIREVGRGYDIIKQLQGLLQLKSRKGGEAIPMHELAEPLFREALQSLNHALCIMRSGVSKAEIKSEIVVIESDSPADSSHESVTSYDSNQRLENGRGKRRRVGESSWINNTSMPYDDGYQWRKYGDKKISGSDFPRSYFRCTYKDQGCQAKKLVQQTSNKSDVPFFRVTYTNKHTCNFQNTSLSSSPQPSAFTSIQHNGINHMPHLQEYKPSAYQLLNQGSCLGDAHANNLSNFASTCMDEGNWEWDLDFLLKDLVGFAS</sequence>
<proteinExistence type="predicted"/>
<dbReference type="PANTHER" id="PTHR31282">
    <property type="entry name" value="WRKY TRANSCRIPTION FACTOR 21-RELATED"/>
    <property type="match status" value="1"/>
</dbReference>
<dbReference type="Gene3D" id="2.20.25.80">
    <property type="entry name" value="WRKY domain"/>
    <property type="match status" value="1"/>
</dbReference>
<evidence type="ECO:0000259" key="7">
    <source>
        <dbReference type="PROSITE" id="PS50811"/>
    </source>
</evidence>
<accession>A0A9Q0C7S4</accession>
<gene>
    <name evidence="8" type="ORF">LUZ63_013003</name>
</gene>
<name>A0A9Q0C7S4_9POAL</name>
<comment type="subcellular location">
    <subcellularLocation>
        <location evidence="1">Nucleus</location>
    </subcellularLocation>
</comment>
<dbReference type="SMART" id="SM00774">
    <property type="entry name" value="WRKY"/>
    <property type="match status" value="1"/>
</dbReference>
<dbReference type="AlphaFoldDB" id="A0A9Q0C7S4"/>
<keyword evidence="5" id="KW-0539">Nucleus</keyword>